<dbReference type="GO" id="GO:0005525">
    <property type="term" value="F:GTP binding"/>
    <property type="evidence" value="ECO:0007669"/>
    <property type="project" value="UniProtKB-UniRule"/>
</dbReference>
<feature type="domain" description="EngA-type G" evidence="12">
    <location>
        <begin position="223"/>
        <end position="396"/>
    </location>
</feature>
<dbReference type="InterPro" id="IPR032859">
    <property type="entry name" value="KH_dom-like"/>
</dbReference>
<feature type="binding site" evidence="9">
    <location>
        <begin position="53"/>
        <end position="60"/>
    </location>
    <ligand>
        <name>GTP</name>
        <dbReference type="ChEBI" id="CHEBI:37565"/>
        <label>1</label>
    </ligand>
</feature>
<name>A0A373A3F7_9ACTN</name>
<protein>
    <recommendedName>
        <fullName evidence="2 9">GTPase Der</fullName>
    </recommendedName>
    <alternativeName>
        <fullName evidence="7 9">GTP-binding protein EngA</fullName>
    </alternativeName>
</protein>
<evidence type="ECO:0000256" key="9">
    <source>
        <dbReference type="HAMAP-Rule" id="MF_00195"/>
    </source>
</evidence>
<evidence type="ECO:0000256" key="7">
    <source>
        <dbReference type="ARBA" id="ARBA00032345"/>
    </source>
</evidence>
<evidence type="ECO:0000313" key="14">
    <source>
        <dbReference type="Proteomes" id="UP000263377"/>
    </source>
</evidence>
<dbReference type="CDD" id="cd01894">
    <property type="entry name" value="EngA1"/>
    <property type="match status" value="1"/>
</dbReference>
<keyword evidence="5 9" id="KW-0547">Nucleotide-binding</keyword>
<keyword evidence="4 11" id="KW-0677">Repeat</keyword>
<dbReference type="InterPro" id="IPR031166">
    <property type="entry name" value="G_ENGA"/>
</dbReference>
<accession>A0A373A3F7</accession>
<dbReference type="Pfam" id="PF01926">
    <property type="entry name" value="MMR_HSR1"/>
    <property type="match status" value="2"/>
</dbReference>
<dbReference type="InterPro" id="IPR016484">
    <property type="entry name" value="GTPase_Der"/>
</dbReference>
<evidence type="ECO:0000313" key="13">
    <source>
        <dbReference type="EMBL" id="RGD61975.1"/>
    </source>
</evidence>
<evidence type="ECO:0000256" key="2">
    <source>
        <dbReference type="ARBA" id="ARBA00020953"/>
    </source>
</evidence>
<evidence type="ECO:0000256" key="6">
    <source>
        <dbReference type="ARBA" id="ARBA00023134"/>
    </source>
</evidence>
<sequence length="484" mass="52657">MTAEHDTADHGGLDAADYAEFMALAAEEGIDLDGFDAEDGGAHVRLPVLAVVGRPNVGKSTLVNRIIGRREAVVEDKPGVTRDRVTYEASWNGRRFKVVDTGGWEIDVLGIDAMVAAQAELGIEQADAVLFVVDAKVGATDTDEALIKIIRRAGKPTVLCANKVDGPSTEAEAAYLWSLGLGEPYPVSALHGRGSGDLLDAVMDALPEAPPQTFGDAAPGGPRRIALIGRPNVGKSSLLNKVAGEERVVVNELAGTTRDPVDEMIDLGGKTWKFVDTAGIRRRVHLTAGADFYASLRTSSALEKAEVAVVLIDASETLAEQDTRIISMAVEAGRAVVVAYNKWDQLDEERRYYLEREIERDLVQVQWAPRVNVSAKTGRHMEKLVPAIETALEGWETRIPTARLNAFLGELVAAHPHPIRGGKQPRVLFGTQAGTRPPRFVLFASGFLEAGYRRFIERRLREEFGFVGTPISISVRVREKRKKK</sequence>
<dbReference type="InterPro" id="IPR027417">
    <property type="entry name" value="P-loop_NTPase"/>
</dbReference>
<dbReference type="Proteomes" id="UP000263377">
    <property type="component" value="Unassembled WGS sequence"/>
</dbReference>
<dbReference type="RefSeq" id="WP_049658414.1">
    <property type="nucleotide sequence ID" value="NZ_QVIG01000001.1"/>
</dbReference>
<dbReference type="EMBL" id="QVIG01000001">
    <property type="protein sequence ID" value="RGD61975.1"/>
    <property type="molecule type" value="Genomic_DNA"/>
</dbReference>
<feature type="binding site" evidence="9">
    <location>
        <begin position="229"/>
        <end position="236"/>
    </location>
    <ligand>
        <name>GTP</name>
        <dbReference type="ChEBI" id="CHEBI:37565"/>
        <label>2</label>
    </ligand>
</feature>
<dbReference type="PANTHER" id="PTHR43834:SF6">
    <property type="entry name" value="GTPASE DER"/>
    <property type="match status" value="1"/>
</dbReference>
<feature type="binding site" evidence="9">
    <location>
        <begin position="100"/>
        <end position="104"/>
    </location>
    <ligand>
        <name>GTP</name>
        <dbReference type="ChEBI" id="CHEBI:37565"/>
        <label>1</label>
    </ligand>
</feature>
<evidence type="ECO:0000256" key="4">
    <source>
        <dbReference type="ARBA" id="ARBA00022737"/>
    </source>
</evidence>
<dbReference type="Gene3D" id="3.30.300.20">
    <property type="match status" value="1"/>
</dbReference>
<evidence type="ECO:0000256" key="11">
    <source>
        <dbReference type="RuleBase" id="RU004481"/>
    </source>
</evidence>
<evidence type="ECO:0000256" key="1">
    <source>
        <dbReference type="ARBA" id="ARBA00008279"/>
    </source>
</evidence>
<evidence type="ECO:0000256" key="10">
    <source>
        <dbReference type="PROSITE-ProRule" id="PRU01049"/>
    </source>
</evidence>
<comment type="caution">
    <text evidence="13">The sequence shown here is derived from an EMBL/GenBank/DDBJ whole genome shotgun (WGS) entry which is preliminary data.</text>
</comment>
<dbReference type="NCBIfam" id="NF002828">
    <property type="entry name" value="PRK03003.1"/>
    <property type="match status" value="1"/>
</dbReference>
<evidence type="ECO:0000256" key="8">
    <source>
        <dbReference type="ARBA" id="ARBA00053470"/>
    </source>
</evidence>
<dbReference type="GO" id="GO:0043022">
    <property type="term" value="F:ribosome binding"/>
    <property type="evidence" value="ECO:0007669"/>
    <property type="project" value="TreeGrafter"/>
</dbReference>
<comment type="subunit">
    <text evidence="9">Associates with the 50S ribosomal subunit.</text>
</comment>
<dbReference type="PIRSF" id="PIRSF006485">
    <property type="entry name" value="GTP-binding_EngA"/>
    <property type="match status" value="1"/>
</dbReference>
<feature type="binding site" evidence="9">
    <location>
        <begin position="276"/>
        <end position="280"/>
    </location>
    <ligand>
        <name>GTP</name>
        <dbReference type="ChEBI" id="CHEBI:37565"/>
        <label>2</label>
    </ligand>
</feature>
<feature type="binding site" evidence="9">
    <location>
        <begin position="341"/>
        <end position="344"/>
    </location>
    <ligand>
        <name>GTP</name>
        <dbReference type="ChEBI" id="CHEBI:37565"/>
        <label>2</label>
    </ligand>
</feature>
<dbReference type="SUPFAM" id="SSF52540">
    <property type="entry name" value="P-loop containing nucleoside triphosphate hydrolases"/>
    <property type="match status" value="2"/>
</dbReference>
<dbReference type="Gene3D" id="3.40.50.300">
    <property type="entry name" value="P-loop containing nucleotide triphosphate hydrolases"/>
    <property type="match status" value="2"/>
</dbReference>
<dbReference type="HAMAP" id="MF_00195">
    <property type="entry name" value="GTPase_Der"/>
    <property type="match status" value="1"/>
</dbReference>
<dbReference type="PRINTS" id="PR00326">
    <property type="entry name" value="GTP1OBG"/>
</dbReference>
<dbReference type="NCBIfam" id="TIGR03594">
    <property type="entry name" value="GTPase_EngA"/>
    <property type="match status" value="1"/>
</dbReference>
<organism evidence="13 14">
    <name type="scientific">Kitasatospora xanthocidica</name>
    <dbReference type="NCBI Taxonomy" id="83382"/>
    <lineage>
        <taxon>Bacteria</taxon>
        <taxon>Bacillati</taxon>
        <taxon>Actinomycetota</taxon>
        <taxon>Actinomycetes</taxon>
        <taxon>Kitasatosporales</taxon>
        <taxon>Streptomycetaceae</taxon>
        <taxon>Kitasatospora</taxon>
    </lineage>
</organism>
<dbReference type="InterPro" id="IPR005225">
    <property type="entry name" value="Small_GTP-bd"/>
</dbReference>
<feature type="binding site" evidence="9">
    <location>
        <begin position="162"/>
        <end position="165"/>
    </location>
    <ligand>
        <name>GTP</name>
        <dbReference type="ChEBI" id="CHEBI:37565"/>
        <label>1</label>
    </ligand>
</feature>
<keyword evidence="3 9" id="KW-0690">Ribosome biogenesis</keyword>
<dbReference type="FunFam" id="3.30.300.20:FF:000004">
    <property type="entry name" value="GTPase Der"/>
    <property type="match status" value="1"/>
</dbReference>
<proteinExistence type="inferred from homology"/>
<dbReference type="GO" id="GO:0042254">
    <property type="term" value="P:ribosome biogenesis"/>
    <property type="evidence" value="ECO:0007669"/>
    <property type="project" value="UniProtKB-KW"/>
</dbReference>
<dbReference type="CDD" id="cd01895">
    <property type="entry name" value="EngA2"/>
    <property type="match status" value="1"/>
</dbReference>
<dbReference type="AlphaFoldDB" id="A0A373A3F7"/>
<dbReference type="PROSITE" id="PS51712">
    <property type="entry name" value="G_ENGA"/>
    <property type="match status" value="2"/>
</dbReference>
<evidence type="ECO:0000256" key="5">
    <source>
        <dbReference type="ARBA" id="ARBA00022741"/>
    </source>
</evidence>
<keyword evidence="14" id="KW-1185">Reference proteome</keyword>
<comment type="function">
    <text evidence="8 9 11">GTPase that plays an essential role in the late steps of ribosome biogenesis.</text>
</comment>
<keyword evidence="6 9" id="KW-0342">GTP-binding</keyword>
<dbReference type="SMART" id="SM00382">
    <property type="entry name" value="AAA"/>
    <property type="match status" value="2"/>
</dbReference>
<gene>
    <name evidence="9" type="primary">der</name>
    <name evidence="13" type="ORF">DR950_33330</name>
</gene>
<dbReference type="FunFam" id="3.40.50.300:FF:000057">
    <property type="entry name" value="GTPase Der"/>
    <property type="match status" value="1"/>
</dbReference>
<comment type="similarity">
    <text evidence="1 9 10 11">Belongs to the TRAFAC class TrmE-Era-EngA-EngB-Septin-like GTPase superfamily. EngA (Der) GTPase family.</text>
</comment>
<evidence type="ECO:0000256" key="3">
    <source>
        <dbReference type="ARBA" id="ARBA00022517"/>
    </source>
</evidence>
<dbReference type="FunFam" id="3.40.50.300:FF:000040">
    <property type="entry name" value="GTPase Der"/>
    <property type="match status" value="1"/>
</dbReference>
<dbReference type="PANTHER" id="PTHR43834">
    <property type="entry name" value="GTPASE DER"/>
    <property type="match status" value="1"/>
</dbReference>
<dbReference type="NCBIfam" id="TIGR00231">
    <property type="entry name" value="small_GTP"/>
    <property type="match status" value="2"/>
</dbReference>
<dbReference type="Pfam" id="PF14714">
    <property type="entry name" value="KH_dom-like"/>
    <property type="match status" value="1"/>
</dbReference>
<evidence type="ECO:0000259" key="12">
    <source>
        <dbReference type="PROSITE" id="PS51712"/>
    </source>
</evidence>
<reference evidence="13 14" key="1">
    <citation type="submission" date="2018-08" db="EMBL/GenBank/DDBJ databases">
        <title>Diversity &amp; Physiological Properties of Lignin-Decomposing Actinobacteria from Soil.</title>
        <authorList>
            <person name="Roh S.G."/>
            <person name="Kim S.B."/>
        </authorList>
    </citation>
    <scope>NUCLEOTIDE SEQUENCE [LARGE SCALE GENOMIC DNA]</scope>
    <source>
        <strain evidence="13 14">MMS17-GH009</strain>
    </source>
</reference>
<feature type="domain" description="EngA-type G" evidence="12">
    <location>
        <begin position="47"/>
        <end position="210"/>
    </location>
</feature>
<dbReference type="InterPro" id="IPR006073">
    <property type="entry name" value="GTP-bd"/>
</dbReference>
<dbReference type="InterPro" id="IPR015946">
    <property type="entry name" value="KH_dom-like_a/b"/>
</dbReference>
<dbReference type="InterPro" id="IPR003593">
    <property type="entry name" value="AAA+_ATPase"/>
</dbReference>